<reference evidence="2" key="1">
    <citation type="submission" date="2013-01" db="EMBL/GenBank/DDBJ databases">
        <title>Genome assembly of Mariniradius saccharolyticus AK6.</title>
        <authorList>
            <person name="Vaidya B."/>
            <person name="Khatri I."/>
            <person name="Tanuku N.R.S."/>
            <person name="Subramanian S."/>
            <person name="Pinnaka A."/>
        </authorList>
    </citation>
    <scope>NUCLEOTIDE SEQUENCE [LARGE SCALE GENOMIC DNA]</scope>
    <source>
        <strain evidence="2">AK6</strain>
    </source>
</reference>
<organism evidence="2 3">
    <name type="scientific">Mariniradius saccharolyticus AK6</name>
    <dbReference type="NCBI Taxonomy" id="1239962"/>
    <lineage>
        <taxon>Bacteria</taxon>
        <taxon>Pseudomonadati</taxon>
        <taxon>Bacteroidota</taxon>
        <taxon>Cytophagia</taxon>
        <taxon>Cytophagales</taxon>
        <taxon>Cyclobacteriaceae</taxon>
        <taxon>Mariniradius</taxon>
    </lineage>
</organism>
<dbReference type="eggNOG" id="ENOG50325BQ">
    <property type="taxonomic scope" value="Bacteria"/>
</dbReference>
<evidence type="ECO:0000313" key="2">
    <source>
        <dbReference type="EMBL" id="EMS34608.1"/>
    </source>
</evidence>
<gene>
    <name evidence="2" type="ORF">C943_03295</name>
</gene>
<evidence type="ECO:0008006" key="4">
    <source>
        <dbReference type="Google" id="ProtNLM"/>
    </source>
</evidence>
<dbReference type="Proteomes" id="UP000010953">
    <property type="component" value="Unassembled WGS sequence"/>
</dbReference>
<comment type="caution">
    <text evidence="2">The sequence shown here is derived from an EMBL/GenBank/DDBJ whole genome shotgun (WGS) entry which is preliminary data.</text>
</comment>
<keyword evidence="1" id="KW-0812">Transmembrane</keyword>
<keyword evidence="3" id="KW-1185">Reference proteome</keyword>
<dbReference type="EMBL" id="AMZY02000005">
    <property type="protein sequence ID" value="EMS34608.1"/>
    <property type="molecule type" value="Genomic_DNA"/>
</dbReference>
<keyword evidence="1" id="KW-0472">Membrane</keyword>
<dbReference type="AlphaFoldDB" id="M7XJ71"/>
<evidence type="ECO:0000313" key="3">
    <source>
        <dbReference type="Proteomes" id="UP000010953"/>
    </source>
</evidence>
<evidence type="ECO:0000256" key="1">
    <source>
        <dbReference type="SAM" id="Phobius"/>
    </source>
</evidence>
<protein>
    <recommendedName>
        <fullName evidence="4">Phospholipase D-like domain-containing protein</fullName>
    </recommendedName>
</protein>
<proteinExistence type="predicted"/>
<name>M7XJ71_9BACT</name>
<keyword evidence="1" id="KW-1133">Transmembrane helix</keyword>
<dbReference type="OrthoDB" id="1360169at2"/>
<dbReference type="InParanoid" id="M7XJ71"/>
<sequence length="195" mass="22814">MKLFSLRELSQASQEPEGNPDKSEILRTKFVQAHCEKVVSLKNLMGSYPMPGEAFFLFTLSSFNAFTFIVYIIKHVGTIDELTFSTYSLNERILNSLVKWYDKGEIKQVNLSISDSIRHRMPKVYDQIEIHRKERRFGVRYCWNHSKVTLISAGGHYFTIEGSGNFSENAMHEQYLFMNDKTVYEFRRRCLLSLD</sequence>
<accession>M7XJ71</accession>
<dbReference type="STRING" id="1239962.C943_03295"/>
<dbReference type="RefSeq" id="WP_008624126.1">
    <property type="nucleotide sequence ID" value="NZ_AMZY02000005.1"/>
</dbReference>
<feature type="transmembrane region" description="Helical" evidence="1">
    <location>
        <begin position="54"/>
        <end position="73"/>
    </location>
</feature>